<evidence type="ECO:0000256" key="7">
    <source>
        <dbReference type="ARBA" id="ARBA00023180"/>
    </source>
</evidence>
<evidence type="ECO:0000256" key="6">
    <source>
        <dbReference type="ARBA" id="ARBA00023157"/>
    </source>
</evidence>
<dbReference type="InterPro" id="IPR050159">
    <property type="entry name" value="Kazal-type_SerProtInhib"/>
</dbReference>
<reference evidence="9" key="2">
    <citation type="submission" date="2025-09" db="UniProtKB">
        <authorList>
            <consortium name="Ensembl"/>
        </authorList>
    </citation>
    <scope>IDENTIFICATION</scope>
</reference>
<evidence type="ECO:0000259" key="8">
    <source>
        <dbReference type="PROSITE" id="PS51465"/>
    </source>
</evidence>
<dbReference type="PANTHER" id="PTHR47499">
    <property type="entry name" value="SERINE PROTEASE INHIBITOR KAZAL-TYPE 7 SPINK7"/>
    <property type="match status" value="1"/>
</dbReference>
<accession>A0A7M4FZL4</accession>
<sequence length="193" mass="21362">NSLCCMRFPPKRRREKQCPPTLRPEETGRSLTRMCCFLCGSNETGEGPRDGEEDRQWVTQHSGRVRGEAVPTCPSLPQANCSKYHLTQDGEVSCPKNFHPVCGTDNALYSNECMLCREILHGKSIDKKHDGRCVQGVDCTGYLETPPGETAICTMDYRPICGTDGITYGNPCTFCTAIARSGGKLQFKHYGVC</sequence>
<dbReference type="OMA" id="ETAICTM"/>
<evidence type="ECO:0000256" key="2">
    <source>
        <dbReference type="ARBA" id="ARBA00022525"/>
    </source>
</evidence>
<evidence type="ECO:0000256" key="4">
    <source>
        <dbReference type="ARBA" id="ARBA00022737"/>
    </source>
</evidence>
<keyword evidence="5" id="KW-0722">Serine protease inhibitor</keyword>
<dbReference type="PRINTS" id="PR00290">
    <property type="entry name" value="KAZALINHBTR"/>
</dbReference>
<dbReference type="InterPro" id="IPR002350">
    <property type="entry name" value="Kazal_dom"/>
</dbReference>
<dbReference type="PROSITE" id="PS51465">
    <property type="entry name" value="KAZAL_2"/>
    <property type="match status" value="2"/>
</dbReference>
<feature type="domain" description="Kazal-like" evidence="8">
    <location>
        <begin position="75"/>
        <end position="133"/>
    </location>
</feature>
<dbReference type="Pfam" id="PF00050">
    <property type="entry name" value="Kazal_1"/>
    <property type="match status" value="2"/>
</dbReference>
<dbReference type="SUPFAM" id="SSF100895">
    <property type="entry name" value="Kazal-type serine protease inhibitors"/>
    <property type="match status" value="2"/>
</dbReference>
<dbReference type="GO" id="GO:0005576">
    <property type="term" value="C:extracellular region"/>
    <property type="evidence" value="ECO:0007669"/>
    <property type="project" value="UniProtKB-SubCell"/>
</dbReference>
<dbReference type="InterPro" id="IPR001239">
    <property type="entry name" value="Prot_inh_Kazal-m"/>
</dbReference>
<keyword evidence="4" id="KW-0677">Repeat</keyword>
<protein>
    <recommendedName>
        <fullName evidence="8">Kazal-like domain-containing protein</fullName>
    </recommendedName>
</protein>
<keyword evidence="2" id="KW-0964">Secreted</keyword>
<dbReference type="AlphaFoldDB" id="A0A7M4FZL4"/>
<keyword evidence="10" id="KW-1185">Reference proteome</keyword>
<dbReference type="Gene3D" id="3.30.60.30">
    <property type="match status" value="2"/>
</dbReference>
<dbReference type="GeneTree" id="ENSGT00520000060726"/>
<dbReference type="FunFam" id="3.30.60.30:FF:000037">
    <property type="entry name" value="Ovomucoid"/>
    <property type="match status" value="1"/>
</dbReference>
<dbReference type="Proteomes" id="UP000594220">
    <property type="component" value="Unplaced"/>
</dbReference>
<dbReference type="GO" id="GO:0004867">
    <property type="term" value="F:serine-type endopeptidase inhibitor activity"/>
    <property type="evidence" value="ECO:0007669"/>
    <property type="project" value="UniProtKB-KW"/>
</dbReference>
<proteinExistence type="predicted"/>
<dbReference type="SMART" id="SM00280">
    <property type="entry name" value="KAZAL"/>
    <property type="match status" value="2"/>
</dbReference>
<feature type="domain" description="Kazal-like" evidence="8">
    <location>
        <begin position="134"/>
        <end position="193"/>
    </location>
</feature>
<organism evidence="9 10">
    <name type="scientific">Crocodylus porosus</name>
    <name type="common">Saltwater crocodile</name>
    <name type="synonym">Estuarine crocodile</name>
    <dbReference type="NCBI Taxonomy" id="8502"/>
    <lineage>
        <taxon>Eukaryota</taxon>
        <taxon>Metazoa</taxon>
        <taxon>Chordata</taxon>
        <taxon>Craniata</taxon>
        <taxon>Vertebrata</taxon>
        <taxon>Euteleostomi</taxon>
        <taxon>Archelosauria</taxon>
        <taxon>Archosauria</taxon>
        <taxon>Crocodylia</taxon>
        <taxon>Longirostres</taxon>
        <taxon>Crocodylidae</taxon>
        <taxon>Crocodylus</taxon>
    </lineage>
</organism>
<evidence type="ECO:0000256" key="3">
    <source>
        <dbReference type="ARBA" id="ARBA00022690"/>
    </source>
</evidence>
<name>A0A7M4FZL4_CROPO</name>
<reference evidence="9" key="1">
    <citation type="submission" date="2025-08" db="UniProtKB">
        <authorList>
            <consortium name="Ensembl"/>
        </authorList>
    </citation>
    <scope>IDENTIFICATION</scope>
</reference>
<dbReference type="PROSITE" id="PS00282">
    <property type="entry name" value="KAZAL_1"/>
    <property type="match status" value="1"/>
</dbReference>
<evidence type="ECO:0000256" key="1">
    <source>
        <dbReference type="ARBA" id="ARBA00004613"/>
    </source>
</evidence>
<evidence type="ECO:0000313" key="9">
    <source>
        <dbReference type="Ensembl" id="ENSCPRP00005019358.1"/>
    </source>
</evidence>
<evidence type="ECO:0000313" key="10">
    <source>
        <dbReference type="Proteomes" id="UP000594220"/>
    </source>
</evidence>
<comment type="subcellular location">
    <subcellularLocation>
        <location evidence="1">Secreted</location>
    </subcellularLocation>
</comment>
<dbReference type="InterPro" id="IPR036058">
    <property type="entry name" value="Kazal_dom_sf"/>
</dbReference>
<dbReference type="PANTHER" id="PTHR47499:SF1">
    <property type="entry name" value="SERINE PROTEASE INHIBITOR KAZAL-TYPE 7"/>
    <property type="match status" value="1"/>
</dbReference>
<keyword evidence="6" id="KW-1015">Disulfide bond</keyword>
<keyword evidence="7" id="KW-0325">Glycoprotein</keyword>
<evidence type="ECO:0000256" key="5">
    <source>
        <dbReference type="ARBA" id="ARBA00022900"/>
    </source>
</evidence>
<keyword evidence="3" id="KW-0646">Protease inhibitor</keyword>
<dbReference type="Ensembl" id="ENSCPRT00005022654.1">
    <property type="protein sequence ID" value="ENSCPRP00005019358.1"/>
    <property type="gene ID" value="ENSCPRG00005013507.1"/>
</dbReference>